<reference evidence="2 3" key="1">
    <citation type="submission" date="2021-11" db="EMBL/GenBank/DDBJ databases">
        <authorList>
            <person name="Depoorter E."/>
        </authorList>
    </citation>
    <scope>NUCLEOTIDE SEQUENCE [LARGE SCALE GENOMIC DNA]</scope>
    <source>
        <strain evidence="2 3">LMG 24289</strain>
    </source>
</reference>
<name>A0ABM8Z6U7_9LACO</name>
<protein>
    <recommendedName>
        <fullName evidence="4">Prepilin-type N-terminal cleavage/methylation domain-containing protein</fullName>
    </recommendedName>
</protein>
<evidence type="ECO:0008006" key="4">
    <source>
        <dbReference type="Google" id="ProtNLM"/>
    </source>
</evidence>
<keyword evidence="1" id="KW-0472">Membrane</keyword>
<organism evidence="2 3">
    <name type="scientific">Periweissella fabaria</name>
    <dbReference type="NCBI Taxonomy" id="546157"/>
    <lineage>
        <taxon>Bacteria</taxon>
        <taxon>Bacillati</taxon>
        <taxon>Bacillota</taxon>
        <taxon>Bacilli</taxon>
        <taxon>Lactobacillales</taxon>
        <taxon>Lactobacillaceae</taxon>
        <taxon>Periweissella</taxon>
    </lineage>
</organism>
<keyword evidence="3" id="KW-1185">Reference proteome</keyword>
<dbReference type="EMBL" id="CAKKNS010000006">
    <property type="protein sequence ID" value="CAH0417123.1"/>
    <property type="molecule type" value="Genomic_DNA"/>
</dbReference>
<sequence length="149" mass="17458">MTIKKPAVTLLEMLIVLIIVAGVSFFSYVAHAKSIKNEQIHFWQTLDLEIRYAQHHVKLNDSFIIFLFDRRELVISDNKHHLKVIKYPSTIYLQNRQTETVIFNKQQQMPAYIVIDVIENGVIKDYKISWGLEWGAYKIEPIPTGLYSH</sequence>
<dbReference type="Proteomes" id="UP000789707">
    <property type="component" value="Unassembled WGS sequence"/>
</dbReference>
<proteinExistence type="predicted"/>
<evidence type="ECO:0000313" key="2">
    <source>
        <dbReference type="EMBL" id="CAH0417123.1"/>
    </source>
</evidence>
<evidence type="ECO:0000313" key="3">
    <source>
        <dbReference type="Proteomes" id="UP000789707"/>
    </source>
</evidence>
<evidence type="ECO:0000256" key="1">
    <source>
        <dbReference type="SAM" id="Phobius"/>
    </source>
</evidence>
<gene>
    <name evidence="2" type="ORF">WFA24289_01440</name>
</gene>
<accession>A0ABM8Z6U7</accession>
<dbReference type="RefSeq" id="WP_230097156.1">
    <property type="nucleotide sequence ID" value="NZ_CAKKNS010000006.1"/>
</dbReference>
<comment type="caution">
    <text evidence="2">The sequence shown here is derived from an EMBL/GenBank/DDBJ whole genome shotgun (WGS) entry which is preliminary data.</text>
</comment>
<keyword evidence="1" id="KW-0812">Transmembrane</keyword>
<keyword evidence="1" id="KW-1133">Transmembrane helix</keyword>
<feature type="transmembrane region" description="Helical" evidence="1">
    <location>
        <begin position="7"/>
        <end position="30"/>
    </location>
</feature>